<protein>
    <submittedName>
        <fullName evidence="1">Uncharacterized protein</fullName>
    </submittedName>
</protein>
<accession>A0ABZ1CP53</accession>
<name>A0ABZ1CP53_9TREE</name>
<dbReference type="Proteomes" id="UP001329825">
    <property type="component" value="Chromosome 1"/>
</dbReference>
<dbReference type="RefSeq" id="XP_062787877.1">
    <property type="nucleotide sequence ID" value="XM_062931826.1"/>
</dbReference>
<dbReference type="EMBL" id="CP141881">
    <property type="protein sequence ID" value="WRT63137.1"/>
    <property type="molecule type" value="Genomic_DNA"/>
</dbReference>
<organism evidence="1 2">
    <name type="scientific">Kwoniella shivajii</name>
    <dbReference type="NCBI Taxonomy" id="564305"/>
    <lineage>
        <taxon>Eukaryota</taxon>
        <taxon>Fungi</taxon>
        <taxon>Dikarya</taxon>
        <taxon>Basidiomycota</taxon>
        <taxon>Agaricomycotina</taxon>
        <taxon>Tremellomycetes</taxon>
        <taxon>Tremellales</taxon>
        <taxon>Cryptococcaceae</taxon>
        <taxon>Kwoniella</taxon>
    </lineage>
</organism>
<reference evidence="1 2" key="1">
    <citation type="submission" date="2024-01" db="EMBL/GenBank/DDBJ databases">
        <title>Comparative genomics of Cryptococcus and Kwoniella reveals pathogenesis evolution and contrasting modes of karyotype evolution via chromosome fusion or intercentromeric recombination.</title>
        <authorList>
            <person name="Coelho M.A."/>
            <person name="David-Palma M."/>
            <person name="Shea T."/>
            <person name="Bowers K."/>
            <person name="McGinley-Smith S."/>
            <person name="Mohammad A.W."/>
            <person name="Gnirke A."/>
            <person name="Yurkov A.M."/>
            <person name="Nowrousian M."/>
            <person name="Sun S."/>
            <person name="Cuomo C.A."/>
            <person name="Heitman J."/>
        </authorList>
    </citation>
    <scope>NUCLEOTIDE SEQUENCE [LARGE SCALE GENOMIC DNA]</scope>
    <source>
        <strain evidence="1">CBS 11374</strain>
    </source>
</reference>
<dbReference type="GeneID" id="87952171"/>
<keyword evidence="2" id="KW-1185">Reference proteome</keyword>
<gene>
    <name evidence="1" type="ORF">IL334_000040</name>
</gene>
<evidence type="ECO:0000313" key="2">
    <source>
        <dbReference type="Proteomes" id="UP001329825"/>
    </source>
</evidence>
<proteinExistence type="predicted"/>
<sequence>MVDSTNLFPECESDLAVWKPPKDCYEEAKERLGGIYGQTEELEPDDIKGTSVMTVTKKINEEADHENQWSFTLNSWSQQYRSKPKDSFEVNSDDDEVIVIDTESDGQSTAMVMSIRSGRPELRT</sequence>
<evidence type="ECO:0000313" key="1">
    <source>
        <dbReference type="EMBL" id="WRT63137.1"/>
    </source>
</evidence>